<dbReference type="EMBL" id="SEKV01000557">
    <property type="protein sequence ID" value="TFY55826.1"/>
    <property type="molecule type" value="Genomic_DNA"/>
</dbReference>
<dbReference type="AlphaFoldDB" id="A0A4Y9Y079"/>
<evidence type="ECO:0000313" key="1">
    <source>
        <dbReference type="EMBL" id="TFY55826.1"/>
    </source>
</evidence>
<accession>A0A4Y9Y079</accession>
<organism evidence="1 2">
    <name type="scientific">Rhodofomes roseus</name>
    <dbReference type="NCBI Taxonomy" id="34475"/>
    <lineage>
        <taxon>Eukaryota</taxon>
        <taxon>Fungi</taxon>
        <taxon>Dikarya</taxon>
        <taxon>Basidiomycota</taxon>
        <taxon>Agaricomycotina</taxon>
        <taxon>Agaricomycetes</taxon>
        <taxon>Polyporales</taxon>
        <taxon>Rhodofomes</taxon>
    </lineage>
</organism>
<sequence>MPADDSAARRALLQRKRELEDERKVQDHGSSLFVDYARTLNGAHTAPGVLSITSCL</sequence>
<name>A0A4Y9Y079_9APHY</name>
<reference evidence="1 2" key="1">
    <citation type="submission" date="2019-01" db="EMBL/GenBank/DDBJ databases">
        <title>Genome sequencing of the rare red list fungi Fomitopsis rosea.</title>
        <authorList>
            <person name="Buettner E."/>
            <person name="Kellner H."/>
        </authorList>
    </citation>
    <scope>NUCLEOTIDE SEQUENCE [LARGE SCALE GENOMIC DNA]</scope>
    <source>
        <strain evidence="1 2">DSM 105464</strain>
    </source>
</reference>
<comment type="caution">
    <text evidence="1">The sequence shown here is derived from an EMBL/GenBank/DDBJ whole genome shotgun (WGS) entry which is preliminary data.</text>
</comment>
<proteinExistence type="predicted"/>
<gene>
    <name evidence="1" type="ORF">EVJ58_g7999</name>
</gene>
<dbReference type="Proteomes" id="UP000298390">
    <property type="component" value="Unassembled WGS sequence"/>
</dbReference>
<evidence type="ECO:0000313" key="2">
    <source>
        <dbReference type="Proteomes" id="UP000298390"/>
    </source>
</evidence>
<protein>
    <submittedName>
        <fullName evidence="1">Uncharacterized protein</fullName>
    </submittedName>
</protein>